<dbReference type="EMBL" id="QJTE01000002">
    <property type="protein sequence ID" value="PYE84978.1"/>
    <property type="molecule type" value="Genomic_DNA"/>
</dbReference>
<dbReference type="Pfam" id="PF13432">
    <property type="entry name" value="TPR_16"/>
    <property type="match status" value="1"/>
</dbReference>
<evidence type="ECO:0000256" key="1">
    <source>
        <dbReference type="PROSITE-ProRule" id="PRU00339"/>
    </source>
</evidence>
<reference evidence="2 3" key="1">
    <citation type="submission" date="2018-06" db="EMBL/GenBank/DDBJ databases">
        <title>Genomic Encyclopedia of Type Strains, Phase III (KMG-III): the genomes of soil and plant-associated and newly described type strains.</title>
        <authorList>
            <person name="Whitman W."/>
        </authorList>
    </citation>
    <scope>NUCLEOTIDE SEQUENCE [LARGE SCALE GENOMIC DNA]</scope>
    <source>
        <strain evidence="2 3">CECT 9025</strain>
    </source>
</reference>
<dbReference type="SUPFAM" id="SSF48452">
    <property type="entry name" value="TPR-like"/>
    <property type="match status" value="1"/>
</dbReference>
<gene>
    <name evidence="2" type="ORF">DFP88_102783</name>
</gene>
<feature type="repeat" description="TPR" evidence="1">
    <location>
        <begin position="80"/>
        <end position="113"/>
    </location>
</feature>
<comment type="caution">
    <text evidence="2">The sequence shown here is derived from an EMBL/GenBank/DDBJ whole genome shotgun (WGS) entry which is preliminary data.</text>
</comment>
<dbReference type="SMART" id="SM00028">
    <property type="entry name" value="TPR"/>
    <property type="match status" value="2"/>
</dbReference>
<name>A0A318T9I9_9RHOB</name>
<keyword evidence="3" id="KW-1185">Reference proteome</keyword>
<evidence type="ECO:0000313" key="3">
    <source>
        <dbReference type="Proteomes" id="UP000248311"/>
    </source>
</evidence>
<proteinExistence type="predicted"/>
<dbReference type="Proteomes" id="UP000248311">
    <property type="component" value="Unassembled WGS sequence"/>
</dbReference>
<organism evidence="2 3">
    <name type="scientific">Pseudoroseicyclus aestuarii</name>
    <dbReference type="NCBI Taxonomy" id="1795041"/>
    <lineage>
        <taxon>Bacteria</taxon>
        <taxon>Pseudomonadati</taxon>
        <taxon>Pseudomonadota</taxon>
        <taxon>Alphaproteobacteria</taxon>
        <taxon>Rhodobacterales</taxon>
        <taxon>Paracoccaceae</taxon>
        <taxon>Pseudoroseicyclus</taxon>
    </lineage>
</organism>
<sequence>MRIALSLALCLLFLVGCGQREEGLGRAAGGIYAPGYAPRGARGAAPADDLTVGHRLMAAGEYELALRAYGRAGAQQGMSAEIEAALGSANLRLGRLGQAESHLRRAVEADPAYDEAWNNLGVLLMERGAVPEAYEVFRRAFAAADGGSETIRDNLRLALAKLDDPGYADTNGAEEFRLVRRGAEDVPEPL</sequence>
<dbReference type="PROSITE" id="PS50005">
    <property type="entry name" value="TPR"/>
    <property type="match status" value="1"/>
</dbReference>
<dbReference type="PROSITE" id="PS51257">
    <property type="entry name" value="PROKAR_LIPOPROTEIN"/>
    <property type="match status" value="1"/>
</dbReference>
<protein>
    <submittedName>
        <fullName evidence="2">Tetratricopeptide repeat protein</fullName>
    </submittedName>
</protein>
<keyword evidence="1" id="KW-0802">TPR repeat</keyword>
<dbReference type="OrthoDB" id="495305at2"/>
<dbReference type="AlphaFoldDB" id="A0A318T9I9"/>
<dbReference type="Gene3D" id="1.25.40.10">
    <property type="entry name" value="Tetratricopeptide repeat domain"/>
    <property type="match status" value="1"/>
</dbReference>
<evidence type="ECO:0000313" key="2">
    <source>
        <dbReference type="EMBL" id="PYE84978.1"/>
    </source>
</evidence>
<dbReference type="InterPro" id="IPR011990">
    <property type="entry name" value="TPR-like_helical_dom_sf"/>
</dbReference>
<dbReference type="InterPro" id="IPR019734">
    <property type="entry name" value="TPR_rpt"/>
</dbReference>
<dbReference type="RefSeq" id="WP_110814006.1">
    <property type="nucleotide sequence ID" value="NZ_QJTE01000002.1"/>
</dbReference>
<accession>A0A318T9I9</accession>